<reference evidence="3 4" key="1">
    <citation type="journal article" date="2012" name="J. Bacteriol.">
        <title>Complete Genome Sequence of the BTEX-Degrading Bacterium Pseudoxanthomonas spadix BD-a59.</title>
        <authorList>
            <person name="Lee S.H."/>
            <person name="Jin H.M."/>
            <person name="Lee H.J."/>
            <person name="Kim J.M."/>
            <person name="Jeon C.O."/>
        </authorList>
    </citation>
    <scope>NUCLEOTIDE SEQUENCE [LARGE SCALE GENOMIC DNA]</scope>
    <source>
        <strain evidence="3 4">BD-a59</strain>
    </source>
</reference>
<dbReference type="eggNOG" id="COG1215">
    <property type="taxonomic scope" value="Bacteria"/>
</dbReference>
<evidence type="ECO:0000313" key="4">
    <source>
        <dbReference type="Proteomes" id="UP000005870"/>
    </source>
</evidence>
<dbReference type="AlphaFoldDB" id="G7UVV2"/>
<gene>
    <name evidence="3" type="ordered locus">DSC_08855</name>
</gene>
<protein>
    <submittedName>
        <fullName evidence="3">Glycosyl transferase family 2</fullName>
    </submittedName>
</protein>
<keyword evidence="3" id="KW-0808">Transferase</keyword>
<dbReference type="InterPro" id="IPR050834">
    <property type="entry name" value="Glycosyltransf_2"/>
</dbReference>
<feature type="region of interest" description="Disordered" evidence="1">
    <location>
        <begin position="329"/>
        <end position="352"/>
    </location>
</feature>
<organism evidence="3 4">
    <name type="scientific">Pseudoxanthomonas spadix (strain BD-a59)</name>
    <dbReference type="NCBI Taxonomy" id="1045855"/>
    <lineage>
        <taxon>Bacteria</taxon>
        <taxon>Pseudomonadati</taxon>
        <taxon>Pseudomonadota</taxon>
        <taxon>Gammaproteobacteria</taxon>
        <taxon>Lysobacterales</taxon>
        <taxon>Lysobacteraceae</taxon>
        <taxon>Pseudoxanthomonas</taxon>
    </lineage>
</organism>
<dbReference type="SUPFAM" id="SSF53448">
    <property type="entry name" value="Nucleotide-diphospho-sugar transferases"/>
    <property type="match status" value="1"/>
</dbReference>
<proteinExistence type="predicted"/>
<dbReference type="GO" id="GO:0016740">
    <property type="term" value="F:transferase activity"/>
    <property type="evidence" value="ECO:0007669"/>
    <property type="project" value="UniProtKB-KW"/>
</dbReference>
<dbReference type="HOGENOM" id="CLU_025996_0_0_6"/>
<dbReference type="PANTHER" id="PTHR43685">
    <property type="entry name" value="GLYCOSYLTRANSFERASE"/>
    <property type="match status" value="1"/>
</dbReference>
<dbReference type="RefSeq" id="WP_014160597.1">
    <property type="nucleotide sequence ID" value="NC_016147.2"/>
</dbReference>
<dbReference type="CDD" id="cd00761">
    <property type="entry name" value="Glyco_tranf_GTA_type"/>
    <property type="match status" value="1"/>
</dbReference>
<dbReference type="OrthoDB" id="9801954at2"/>
<dbReference type="Gene3D" id="3.90.550.10">
    <property type="entry name" value="Spore Coat Polysaccharide Biosynthesis Protein SpsA, Chain A"/>
    <property type="match status" value="1"/>
</dbReference>
<evidence type="ECO:0000256" key="1">
    <source>
        <dbReference type="SAM" id="MobiDB-lite"/>
    </source>
</evidence>
<dbReference type="PANTHER" id="PTHR43685:SF2">
    <property type="entry name" value="GLYCOSYLTRANSFERASE 2-LIKE DOMAIN-CONTAINING PROTEIN"/>
    <property type="match status" value="1"/>
</dbReference>
<dbReference type="Proteomes" id="UP000005870">
    <property type="component" value="Chromosome"/>
</dbReference>
<dbReference type="InterPro" id="IPR029044">
    <property type="entry name" value="Nucleotide-diphossugar_trans"/>
</dbReference>
<evidence type="ECO:0000313" key="3">
    <source>
        <dbReference type="EMBL" id="AER56421.1"/>
    </source>
</evidence>
<dbReference type="KEGG" id="psd:DSC_08855"/>
<dbReference type="Pfam" id="PF00535">
    <property type="entry name" value="Glycos_transf_2"/>
    <property type="match status" value="1"/>
</dbReference>
<name>G7UVV2_PSEUP</name>
<feature type="domain" description="Glycosyltransferase 2-like" evidence="2">
    <location>
        <begin position="20"/>
        <end position="179"/>
    </location>
</feature>
<dbReference type="InterPro" id="IPR001173">
    <property type="entry name" value="Glyco_trans_2-like"/>
</dbReference>
<keyword evidence="4" id="KW-1185">Reference proteome</keyword>
<accession>G7UVV2</accession>
<dbReference type="STRING" id="1045855.DSC_08855"/>
<sequence length="352" mass="39209">MSNAPIATQALDAHDLPLVTVVIPAFNAAATIDQTLRSVRAQSYANLEIIVVDDGSADETVVRVEQHIRADPRLRLVRQANAGVAAARNRGIVEAAGDYVAPVDADDLWHPEKIERQMALMLAEPEAGLVYTWYSIIDEHGQVLVEQVNTYPKAWQFAQLCHRNVIGNGSSALMRREAALRMGGYDSGLRSQRAQGCEDLKLYLQIAEHYPVAVAPWPLTGYRQLSGNMSSDGQQMLRSFDLVAQEFVSRLPHLAGAFASHRVFMLHWLISRSLSGKRWDITRTLVAELFKAPKQLLLTTTASTLRRFVRRRLHKLGRRIRGLPPRRYLEEAGSDQPAPVPLPATRLQGEGE</sequence>
<evidence type="ECO:0000259" key="2">
    <source>
        <dbReference type="Pfam" id="PF00535"/>
    </source>
</evidence>
<dbReference type="EMBL" id="CP003093">
    <property type="protein sequence ID" value="AER56421.1"/>
    <property type="molecule type" value="Genomic_DNA"/>
</dbReference>